<protein>
    <submittedName>
        <fullName evidence="1">Uncharacterized protein</fullName>
    </submittedName>
</protein>
<keyword evidence="2" id="KW-1185">Reference proteome</keyword>
<proteinExistence type="predicted"/>
<dbReference type="EMBL" id="FOWD01000050">
    <property type="protein sequence ID" value="SFO63011.1"/>
    <property type="molecule type" value="Genomic_DNA"/>
</dbReference>
<name>A0A1I5IS74_9FIRM</name>
<accession>A0A1I5IS74</accession>
<evidence type="ECO:0000313" key="2">
    <source>
        <dbReference type="Proteomes" id="UP000198806"/>
    </source>
</evidence>
<dbReference type="AlphaFoldDB" id="A0A1I5IS74"/>
<gene>
    <name evidence="1" type="ORF">SAMN04489757_15024</name>
</gene>
<sequence>MVGSEMAARRVMRNISAFIEEKLGLKVNMTKVRLTSQRD</sequence>
<reference evidence="1 2" key="1">
    <citation type="submission" date="2016-10" db="EMBL/GenBank/DDBJ databases">
        <authorList>
            <person name="de Groot N.N."/>
        </authorList>
    </citation>
    <scope>NUCLEOTIDE SEQUENCE [LARGE SCALE GENOMIC DNA]</scope>
    <source>
        <strain evidence="1 2">DSM 1283</strain>
    </source>
</reference>
<organism evidence="1 2">
    <name type="scientific">Anaerocolumna aminovalerica</name>
    <dbReference type="NCBI Taxonomy" id="1527"/>
    <lineage>
        <taxon>Bacteria</taxon>
        <taxon>Bacillati</taxon>
        <taxon>Bacillota</taxon>
        <taxon>Clostridia</taxon>
        <taxon>Lachnospirales</taxon>
        <taxon>Lachnospiraceae</taxon>
        <taxon>Anaerocolumna</taxon>
    </lineage>
</organism>
<dbReference type="Proteomes" id="UP000198806">
    <property type="component" value="Unassembled WGS sequence"/>
</dbReference>
<evidence type="ECO:0000313" key="1">
    <source>
        <dbReference type="EMBL" id="SFO63011.1"/>
    </source>
</evidence>